<dbReference type="PATRIC" id="fig|1163407.3.peg.1352"/>
<dbReference type="PROSITE" id="PS51384">
    <property type="entry name" value="FAD_FR"/>
    <property type="match status" value="1"/>
</dbReference>
<evidence type="ECO:0000259" key="1">
    <source>
        <dbReference type="PROSITE" id="PS51085"/>
    </source>
</evidence>
<dbReference type="eggNOG" id="COG1018">
    <property type="taxonomic scope" value="Bacteria"/>
</dbReference>
<dbReference type="PRINTS" id="PR00410">
    <property type="entry name" value="PHEHYDRXLASE"/>
</dbReference>
<dbReference type="InterPro" id="IPR001433">
    <property type="entry name" value="OxRdtase_FAD/NAD-bd"/>
</dbReference>
<dbReference type="Proteomes" id="UP000003226">
    <property type="component" value="Unassembled WGS sequence"/>
</dbReference>
<feature type="domain" description="2Fe-2S ferredoxin-type" evidence="1">
    <location>
        <begin position="22"/>
        <end position="112"/>
    </location>
</feature>
<dbReference type="CDD" id="cd00207">
    <property type="entry name" value="fer2"/>
    <property type="match status" value="1"/>
</dbReference>
<dbReference type="AlphaFoldDB" id="I4W2V9"/>
<dbReference type="Gene3D" id="2.40.30.10">
    <property type="entry name" value="Translation factors"/>
    <property type="match status" value="1"/>
</dbReference>
<dbReference type="eggNOG" id="COG0543">
    <property type="taxonomic scope" value="Bacteria"/>
</dbReference>
<dbReference type="SUPFAM" id="SSF54292">
    <property type="entry name" value="2Fe-2S ferredoxin-like"/>
    <property type="match status" value="1"/>
</dbReference>
<dbReference type="PROSITE" id="PS00197">
    <property type="entry name" value="2FE2S_FER_1"/>
    <property type="match status" value="1"/>
</dbReference>
<dbReference type="GO" id="GO:0016491">
    <property type="term" value="F:oxidoreductase activity"/>
    <property type="evidence" value="ECO:0007669"/>
    <property type="project" value="InterPro"/>
</dbReference>
<dbReference type="Gene3D" id="3.10.20.30">
    <property type="match status" value="1"/>
</dbReference>
<name>I4W2V9_9GAMM</name>
<evidence type="ECO:0000259" key="2">
    <source>
        <dbReference type="PROSITE" id="PS51384"/>
    </source>
</evidence>
<dbReference type="InterPro" id="IPR001041">
    <property type="entry name" value="2Fe-2S_ferredoxin-type"/>
</dbReference>
<dbReference type="InterPro" id="IPR008333">
    <property type="entry name" value="Cbr1-like_FAD-bd_dom"/>
</dbReference>
<accession>I4W2V9</accession>
<gene>
    <name evidence="3" type="ORF">UU7_06738</name>
</gene>
<dbReference type="InterPro" id="IPR039261">
    <property type="entry name" value="FNR_nucleotide-bd"/>
</dbReference>
<dbReference type="InterPro" id="IPR050415">
    <property type="entry name" value="MRET"/>
</dbReference>
<comment type="caution">
    <text evidence="3">The sequence shown here is derived from an EMBL/GenBank/DDBJ whole genome shotgun (WGS) entry which is preliminary data.</text>
</comment>
<reference evidence="3 4" key="1">
    <citation type="journal article" date="2012" name="J. Bacteriol.">
        <title>Genome sequences for six rhodanobacter strains, isolated from soils and the terrestrial subsurface, with variable denitrification capabilities.</title>
        <authorList>
            <person name="Kostka J.E."/>
            <person name="Green S.J."/>
            <person name="Rishishwar L."/>
            <person name="Prakash O."/>
            <person name="Katz L.S."/>
            <person name="Marino-Ramirez L."/>
            <person name="Jordan I.K."/>
            <person name="Munk C."/>
            <person name="Ivanova N."/>
            <person name="Mikhailova N."/>
            <person name="Watson D.B."/>
            <person name="Brown S.D."/>
            <person name="Palumbo A.V."/>
            <person name="Brooks S.C."/>
        </authorList>
    </citation>
    <scope>NUCLEOTIDE SEQUENCE [LARGE SCALE GENOMIC DNA]</scope>
    <source>
        <strain evidence="3 4">B39</strain>
    </source>
</reference>
<dbReference type="PANTHER" id="PTHR47354">
    <property type="entry name" value="NADH OXIDOREDUCTASE HCR"/>
    <property type="match status" value="1"/>
</dbReference>
<dbReference type="InterPro" id="IPR017927">
    <property type="entry name" value="FAD-bd_FR_type"/>
</dbReference>
<proteinExistence type="predicted"/>
<protein>
    <submittedName>
        <fullName evidence="3">CDP-6-deoxy-delta-3,4-glucoseen reductase</fullName>
    </submittedName>
</protein>
<sequence length="373" mass="40455">MIPVDRTRIVVRGHRRDNAHVFKVTLKTSGRQFSVVAGETVLEAAQRAGVALPYSCRAGVCGSCKATLLDGRCEYPRNPPLALNADEQAHHAVLLCQAVPVTDLLLEAREVTSVEDIARRQLGMVVTEKWPLAPDVTGLRLLPARGERRLKRLPGQYVDVLLEDGKRRPFSIANGPQADGMIEMHVRHVAGGGFTSWVSSTLKPGDHLRVEGPLGTFVPREDSERAMIFMAGGTGFAPVKAIVEHFIALGTRRAIQVYWGARVAGDLYLRALAERWAGELPNLAFHAVVSDADGAAGLRTGLVHEAVLADQPDLSGHDLYMSGPPAMIDAAHPRFLAAGLPEERLYYDSFEYAPDVLAQIIAGRAGIHDLPLP</sequence>
<evidence type="ECO:0000313" key="3">
    <source>
        <dbReference type="EMBL" id="EIL93800.1"/>
    </source>
</evidence>
<dbReference type="Pfam" id="PF00111">
    <property type="entry name" value="Fer2"/>
    <property type="match status" value="1"/>
</dbReference>
<dbReference type="InterPro" id="IPR006058">
    <property type="entry name" value="2Fe2S_fd_BS"/>
</dbReference>
<dbReference type="GO" id="GO:0051537">
    <property type="term" value="F:2 iron, 2 sulfur cluster binding"/>
    <property type="evidence" value="ECO:0007669"/>
    <property type="project" value="InterPro"/>
</dbReference>
<feature type="domain" description="FAD-binding FR-type" evidence="2">
    <location>
        <begin position="119"/>
        <end position="220"/>
    </location>
</feature>
<dbReference type="Gene3D" id="3.40.50.80">
    <property type="entry name" value="Nucleotide-binding domain of ferredoxin-NADP reductase (FNR) module"/>
    <property type="match status" value="1"/>
</dbReference>
<dbReference type="Pfam" id="PF00970">
    <property type="entry name" value="FAD_binding_6"/>
    <property type="match status" value="1"/>
</dbReference>
<dbReference type="PROSITE" id="PS51085">
    <property type="entry name" value="2FE2S_FER_2"/>
    <property type="match status" value="1"/>
</dbReference>
<dbReference type="InterPro" id="IPR036010">
    <property type="entry name" value="2Fe-2S_ferredoxin-like_sf"/>
</dbReference>
<dbReference type="SUPFAM" id="SSF52343">
    <property type="entry name" value="Ferredoxin reductase-like, C-terminal NADP-linked domain"/>
    <property type="match status" value="1"/>
</dbReference>
<dbReference type="SUPFAM" id="SSF63380">
    <property type="entry name" value="Riboflavin synthase domain-like"/>
    <property type="match status" value="1"/>
</dbReference>
<dbReference type="InterPro" id="IPR017938">
    <property type="entry name" value="Riboflavin_synthase-like_b-brl"/>
</dbReference>
<dbReference type="STRING" id="1163407.UU7_06738"/>
<keyword evidence="4" id="KW-1185">Reference proteome</keyword>
<dbReference type="EMBL" id="AJXT01000012">
    <property type="protein sequence ID" value="EIL93800.1"/>
    <property type="molecule type" value="Genomic_DNA"/>
</dbReference>
<dbReference type="CDD" id="cd06189">
    <property type="entry name" value="flavin_oxioreductase"/>
    <property type="match status" value="1"/>
</dbReference>
<organism evidence="3 4">
    <name type="scientific">Rhodanobacter spathiphylli B39</name>
    <dbReference type="NCBI Taxonomy" id="1163407"/>
    <lineage>
        <taxon>Bacteria</taxon>
        <taxon>Pseudomonadati</taxon>
        <taxon>Pseudomonadota</taxon>
        <taxon>Gammaproteobacteria</taxon>
        <taxon>Lysobacterales</taxon>
        <taxon>Rhodanobacteraceae</taxon>
        <taxon>Rhodanobacter</taxon>
    </lineage>
</organism>
<dbReference type="InterPro" id="IPR012675">
    <property type="entry name" value="Beta-grasp_dom_sf"/>
</dbReference>
<dbReference type="Pfam" id="PF00175">
    <property type="entry name" value="NAD_binding_1"/>
    <property type="match status" value="1"/>
</dbReference>
<dbReference type="PANTHER" id="PTHR47354:SF5">
    <property type="entry name" value="PROTEIN RFBI"/>
    <property type="match status" value="1"/>
</dbReference>
<evidence type="ECO:0000313" key="4">
    <source>
        <dbReference type="Proteomes" id="UP000003226"/>
    </source>
</evidence>